<dbReference type="Gene3D" id="2.60.120.230">
    <property type="match status" value="2"/>
</dbReference>
<evidence type="ECO:0000256" key="2">
    <source>
        <dbReference type="ARBA" id="ARBA00023157"/>
    </source>
</evidence>
<dbReference type="Pfam" id="PF09113">
    <property type="entry name" value="N-glycanase_C"/>
    <property type="match status" value="1"/>
</dbReference>
<evidence type="ECO:0000259" key="4">
    <source>
        <dbReference type="SMART" id="SM01290"/>
    </source>
</evidence>
<reference evidence="5 6" key="1">
    <citation type="submission" date="2019-07" db="EMBL/GenBank/DDBJ databases">
        <title>Whole genome shotgun sequence of Chryseobacterium hagamense NBRC 105253.</title>
        <authorList>
            <person name="Hosoyama A."/>
            <person name="Uohara A."/>
            <person name="Ohji S."/>
            <person name="Ichikawa N."/>
        </authorList>
    </citation>
    <scope>NUCLEOTIDE SEQUENCE [LARGE SCALE GENOMIC DNA]</scope>
    <source>
        <strain evidence="5 6">NBRC 105253</strain>
    </source>
</reference>
<dbReference type="NCBIfam" id="TIGR04183">
    <property type="entry name" value="Por_Secre_tail"/>
    <property type="match status" value="1"/>
</dbReference>
<organism evidence="5 6">
    <name type="scientific">Chryseobacterium hagamense</name>
    <dbReference type="NCBI Taxonomy" id="395935"/>
    <lineage>
        <taxon>Bacteria</taxon>
        <taxon>Pseudomonadati</taxon>
        <taxon>Bacteroidota</taxon>
        <taxon>Flavobacteriia</taxon>
        <taxon>Flavobacteriales</taxon>
        <taxon>Weeksellaceae</taxon>
        <taxon>Chryseobacterium group</taxon>
        <taxon>Chryseobacterium</taxon>
    </lineage>
</organism>
<dbReference type="Proteomes" id="UP000321863">
    <property type="component" value="Unassembled WGS sequence"/>
</dbReference>
<dbReference type="InterPro" id="IPR026444">
    <property type="entry name" value="Secre_tail"/>
</dbReference>
<dbReference type="OrthoDB" id="626993at2"/>
<proteinExistence type="predicted"/>
<dbReference type="SMART" id="SM01290">
    <property type="entry name" value="N-glycanase_N"/>
    <property type="match status" value="1"/>
</dbReference>
<feature type="domain" description="Peptide-N-glycosidase F N-terminal" evidence="4">
    <location>
        <begin position="20"/>
        <end position="172"/>
    </location>
</feature>
<gene>
    <name evidence="5" type="ORF">CHA01nite_06260</name>
</gene>
<name>A0A511YIA5_9FLAO</name>
<evidence type="ECO:0000313" key="5">
    <source>
        <dbReference type="EMBL" id="GEN74886.1"/>
    </source>
</evidence>
<keyword evidence="6" id="KW-1185">Reference proteome</keyword>
<keyword evidence="1 3" id="KW-0732">Signal</keyword>
<dbReference type="Pfam" id="PF09112">
    <property type="entry name" value="N-glycanase_N"/>
    <property type="match status" value="1"/>
</dbReference>
<feature type="chain" id="PRO_5021718011" description="Peptide-N-glycosidase F N-terminal domain-containing protein" evidence="3">
    <location>
        <begin position="18"/>
        <end position="440"/>
    </location>
</feature>
<accession>A0A511YIA5</accession>
<dbReference type="InterPro" id="IPR015197">
    <property type="entry name" value="PngaseF_C"/>
</dbReference>
<evidence type="ECO:0000313" key="6">
    <source>
        <dbReference type="Proteomes" id="UP000321863"/>
    </source>
</evidence>
<dbReference type="AlphaFoldDB" id="A0A511YIA5"/>
<dbReference type="Pfam" id="PF18962">
    <property type="entry name" value="Por_Secre_tail"/>
    <property type="match status" value="1"/>
</dbReference>
<keyword evidence="2" id="KW-1015">Disulfide bond</keyword>
<dbReference type="RefSeq" id="WP_146939778.1">
    <property type="nucleotide sequence ID" value="NZ_BJYJ01000002.1"/>
</dbReference>
<sequence>MKKVLLPLLIVSALFKAQTSINVFSQIVFYDGYAANVSQPVPANTIRLANSRYTRKLTDAELNSFQNKIQMNVTIGALCDNYDRIGGVHIALVPKGQASYTMSDPLVKRFEVGRYITPFMNKNISPTQVPYTYDVDNLYAVFSNAALRTAYDIWVELDVFGVPYAANTQVAGCANRNDVFAGTLTFVTSNDPTISNNYNTILPLLDSNTLNNYNNTDAPGETVRLVNFNLTQTAANPKFFIVTSPHGAGTNGEEYVRRQNFVSLDNTQVLTFMPGGKSCEPYRTYNTQGNGIYGTTPKTTAWWTAWNNWCPGDSVPIRSFSVSSLSAGNHILKYEVPDAEFFNQDGQIVLSMYMQSLNQTLSVKDVSTTDVSIYPNPTADYVTVKGQKKVKLISVFSADGRKLSETGGSTADLTAYPAGTYMLDITLEGGIRFMHKVIKK</sequence>
<dbReference type="GO" id="GO:0016715">
    <property type="term" value="F:oxidoreductase activity, acting on paired donors, with incorporation or reduction of molecular oxygen, reduced ascorbate as one donor, and incorporation of one atom of oxygen"/>
    <property type="evidence" value="ECO:0007669"/>
    <property type="project" value="InterPro"/>
</dbReference>
<dbReference type="SUPFAM" id="SSF49742">
    <property type="entry name" value="PHM/PNGase F"/>
    <property type="match status" value="1"/>
</dbReference>
<comment type="caution">
    <text evidence="5">The sequence shown here is derived from an EMBL/GenBank/DDBJ whole genome shotgun (WGS) entry which is preliminary data.</text>
</comment>
<protein>
    <recommendedName>
        <fullName evidence="4">Peptide-N-glycosidase F N-terminal domain-containing protein</fullName>
    </recommendedName>
</protein>
<evidence type="ECO:0000256" key="1">
    <source>
        <dbReference type="ARBA" id="ARBA00022729"/>
    </source>
</evidence>
<dbReference type="InterPro" id="IPR014784">
    <property type="entry name" value="Cu2_ascorb_mOase-like_C"/>
</dbReference>
<dbReference type="EMBL" id="BJYJ01000002">
    <property type="protein sequence ID" value="GEN74886.1"/>
    <property type="molecule type" value="Genomic_DNA"/>
</dbReference>
<evidence type="ECO:0000256" key="3">
    <source>
        <dbReference type="SAM" id="SignalP"/>
    </source>
</evidence>
<dbReference type="InterPro" id="IPR008977">
    <property type="entry name" value="PHM/PNGase_F_dom_sf"/>
</dbReference>
<feature type="signal peptide" evidence="3">
    <location>
        <begin position="1"/>
        <end position="17"/>
    </location>
</feature>
<dbReference type="InterPro" id="IPR015196">
    <property type="entry name" value="PngaseF_N"/>
</dbReference>